<evidence type="ECO:0000313" key="12">
    <source>
        <dbReference type="EMBL" id="CAB5054402.1"/>
    </source>
</evidence>
<evidence type="ECO:0000313" key="10">
    <source>
        <dbReference type="EMBL" id="CAB4698491.1"/>
    </source>
</evidence>
<dbReference type="InterPro" id="IPR041532">
    <property type="entry name" value="RlmI-like_PUA"/>
</dbReference>
<feature type="domain" description="PUA" evidence="9">
    <location>
        <begin position="4"/>
        <end position="89"/>
    </location>
</feature>
<comment type="subcellular location">
    <subcellularLocation>
        <location evidence="1">Cytoplasm</location>
    </subcellularLocation>
</comment>
<evidence type="ECO:0000259" key="9">
    <source>
        <dbReference type="SMART" id="SM00359"/>
    </source>
</evidence>
<evidence type="ECO:0000256" key="8">
    <source>
        <dbReference type="ARBA" id="ARBA00038091"/>
    </source>
</evidence>
<dbReference type="EMBL" id="CAEZYY010000004">
    <property type="protein sequence ID" value="CAB4742848.1"/>
    <property type="molecule type" value="Genomic_DNA"/>
</dbReference>
<gene>
    <name evidence="10" type="ORF">UFOPK2602_00447</name>
    <name evidence="11" type="ORF">UFOPK2806_00505</name>
    <name evidence="12" type="ORF">UFOPK4306_00309</name>
</gene>
<dbReference type="GO" id="GO:0032259">
    <property type="term" value="P:methylation"/>
    <property type="evidence" value="ECO:0007669"/>
    <property type="project" value="UniProtKB-KW"/>
</dbReference>
<evidence type="ECO:0000256" key="3">
    <source>
        <dbReference type="ARBA" id="ARBA00022552"/>
    </source>
</evidence>
<evidence type="ECO:0000256" key="5">
    <source>
        <dbReference type="ARBA" id="ARBA00022679"/>
    </source>
</evidence>
<dbReference type="GO" id="GO:0005737">
    <property type="term" value="C:cytoplasm"/>
    <property type="evidence" value="ECO:0007669"/>
    <property type="project" value="UniProtKB-SubCell"/>
</dbReference>
<dbReference type="InterPro" id="IPR002478">
    <property type="entry name" value="PUA"/>
</dbReference>
<dbReference type="EMBL" id="CAFBQP010000008">
    <property type="protein sequence ID" value="CAB5054402.1"/>
    <property type="molecule type" value="Genomic_DNA"/>
</dbReference>
<evidence type="ECO:0000256" key="2">
    <source>
        <dbReference type="ARBA" id="ARBA00022490"/>
    </source>
</evidence>
<accession>A0A6J6PG85</accession>
<dbReference type="Gene3D" id="3.40.50.150">
    <property type="entry name" value="Vaccinia Virus protein VP39"/>
    <property type="match status" value="1"/>
</dbReference>
<dbReference type="CDD" id="cd21153">
    <property type="entry name" value="PUA_RlmI"/>
    <property type="match status" value="1"/>
</dbReference>
<dbReference type="EMBL" id="CAEZXX010000019">
    <property type="protein sequence ID" value="CAB4698491.1"/>
    <property type="molecule type" value="Genomic_DNA"/>
</dbReference>
<dbReference type="Gene3D" id="2.30.130.10">
    <property type="entry name" value="PUA domain"/>
    <property type="match status" value="1"/>
</dbReference>
<dbReference type="GO" id="GO:0006364">
    <property type="term" value="P:rRNA processing"/>
    <property type="evidence" value="ECO:0007669"/>
    <property type="project" value="UniProtKB-KW"/>
</dbReference>
<dbReference type="InterPro" id="IPR019614">
    <property type="entry name" value="SAM-dep_methyl-trfase"/>
</dbReference>
<keyword evidence="6" id="KW-0949">S-adenosyl-L-methionine</keyword>
<keyword evidence="5" id="KW-0808">Transferase</keyword>
<reference evidence="10" key="1">
    <citation type="submission" date="2020-05" db="EMBL/GenBank/DDBJ databases">
        <authorList>
            <person name="Chiriac C."/>
            <person name="Salcher M."/>
            <person name="Ghai R."/>
            <person name="Kavagutti S V."/>
        </authorList>
    </citation>
    <scope>NUCLEOTIDE SEQUENCE</scope>
</reference>
<dbReference type="InterPro" id="IPR015947">
    <property type="entry name" value="PUA-like_sf"/>
</dbReference>
<dbReference type="Gene3D" id="3.30.750.80">
    <property type="entry name" value="RNA methyltransferase domain (HRMD) like"/>
    <property type="match status" value="1"/>
</dbReference>
<protein>
    <submittedName>
        <fullName evidence="10">Unannotated protein</fullName>
    </submittedName>
</protein>
<comment type="similarity">
    <text evidence="8">Belongs to the methyltransferase superfamily. RlmI family.</text>
</comment>
<evidence type="ECO:0000256" key="7">
    <source>
        <dbReference type="ARBA" id="ARBA00022884"/>
    </source>
</evidence>
<organism evidence="10">
    <name type="scientific">freshwater metagenome</name>
    <dbReference type="NCBI Taxonomy" id="449393"/>
    <lineage>
        <taxon>unclassified sequences</taxon>
        <taxon>metagenomes</taxon>
        <taxon>ecological metagenomes</taxon>
    </lineage>
</organism>
<dbReference type="GO" id="GO:0003723">
    <property type="term" value="F:RNA binding"/>
    <property type="evidence" value="ECO:0007669"/>
    <property type="project" value="UniProtKB-KW"/>
</dbReference>
<dbReference type="SMART" id="SM00359">
    <property type="entry name" value="PUA"/>
    <property type="match status" value="1"/>
</dbReference>
<dbReference type="CDD" id="cd11572">
    <property type="entry name" value="RlmI_M_like"/>
    <property type="match status" value="1"/>
</dbReference>
<dbReference type="PANTHER" id="PTHR42873:SF1">
    <property type="entry name" value="S-ADENOSYLMETHIONINE-DEPENDENT METHYLTRANSFERASE DOMAIN-CONTAINING PROTEIN"/>
    <property type="match status" value="1"/>
</dbReference>
<dbReference type="PANTHER" id="PTHR42873">
    <property type="entry name" value="RIBOSOMAL RNA LARGE SUBUNIT METHYLTRANSFERASE"/>
    <property type="match status" value="1"/>
</dbReference>
<dbReference type="InterPro" id="IPR029063">
    <property type="entry name" value="SAM-dependent_MTases_sf"/>
</dbReference>
<keyword evidence="2" id="KW-0963">Cytoplasm</keyword>
<sequence>MTSTVVRLHPGKDRSLRRWHPWVFAGAVESVRGAASAGDTVRVVASDGTFLAWGAYSPDSQIAVRIWSFMEQDVIDAEFFADRVRRAAASRSDLAGRTTAARLVFAESDHLPGVIVDRYGSVAVMELTWVGADRWRDAIADACLSLDGVTSVYERSDVEVRQREGLAERTGLLRGVEPPERVEVSEDGATYLVDVRSGHKTGFYLDQRESRSTVRALARGQKVLNVFAYTGAFSVAAWQGGASKVTTVDSSGPALRIAAENLAANGLPTGSLVEADAFTELRRLRDAGSTFDLVILDPPKLVHNKAQVERGARAYKDLNWLAFRLLSPGGMLLTFSCSGSVTPELHQKIVADAALDAARDAQVVGRLHQASDHPVLLSFPEAQYLKGLVCRVS</sequence>
<dbReference type="GO" id="GO:0008168">
    <property type="term" value="F:methyltransferase activity"/>
    <property type="evidence" value="ECO:0007669"/>
    <property type="project" value="UniProtKB-KW"/>
</dbReference>
<evidence type="ECO:0000256" key="6">
    <source>
        <dbReference type="ARBA" id="ARBA00022691"/>
    </source>
</evidence>
<name>A0A6J6PG85_9ZZZZ</name>
<dbReference type="SUPFAM" id="SSF53335">
    <property type="entry name" value="S-adenosyl-L-methionine-dependent methyltransferases"/>
    <property type="match status" value="1"/>
</dbReference>
<dbReference type="CDD" id="cd02440">
    <property type="entry name" value="AdoMet_MTases"/>
    <property type="match status" value="1"/>
</dbReference>
<dbReference type="Pfam" id="PF17785">
    <property type="entry name" value="PUA_3"/>
    <property type="match status" value="1"/>
</dbReference>
<dbReference type="AlphaFoldDB" id="A0A6J6PG85"/>
<dbReference type="PROSITE" id="PS50890">
    <property type="entry name" value="PUA"/>
    <property type="match status" value="1"/>
</dbReference>
<evidence type="ECO:0000313" key="11">
    <source>
        <dbReference type="EMBL" id="CAB4742848.1"/>
    </source>
</evidence>
<dbReference type="SUPFAM" id="SSF88697">
    <property type="entry name" value="PUA domain-like"/>
    <property type="match status" value="1"/>
</dbReference>
<dbReference type="Pfam" id="PF10672">
    <property type="entry name" value="Methyltrans_SAM"/>
    <property type="match status" value="1"/>
</dbReference>
<keyword evidence="7" id="KW-0694">RNA-binding</keyword>
<proteinExistence type="inferred from homology"/>
<keyword evidence="3" id="KW-0698">rRNA processing</keyword>
<dbReference type="InterPro" id="IPR036974">
    <property type="entry name" value="PUA_sf"/>
</dbReference>
<keyword evidence="4" id="KW-0489">Methyltransferase</keyword>
<evidence type="ECO:0000256" key="4">
    <source>
        <dbReference type="ARBA" id="ARBA00022603"/>
    </source>
</evidence>
<evidence type="ECO:0000256" key="1">
    <source>
        <dbReference type="ARBA" id="ARBA00004496"/>
    </source>
</evidence>